<dbReference type="InterPro" id="IPR008928">
    <property type="entry name" value="6-hairpin_glycosidase_sf"/>
</dbReference>
<sequence length="770" mass="86760">MNNNTTLLLVCLLSAFLFGCKTGDNTDAYSRPYFNGVSNHSKTADKPYLTPGDKAFIIGTQDGLFPDLGSHVRGEMGGIWTQPIKLADGFWLKLSDKATQEEYWLMKADTFINYPFGNQFIYNPVWDGIKVNRTQFAPEGKTGIVIQYTFENTSQMVRSLGLDFVVKTDISPVWFSKQNGIIDGGDTIRWDEQSRLFCANDLTNNWHTVWGTGVAVSGHTIDNACPVETKGNGKSATLNDQVNLKPGQKEMVTYYICGSTQSEEDAKAVFADISKNNDALLLQKKALYQSVLKRSRIDIPDKKLQETYNWVKINTQWLVSDLTGIGRFLGAGAIEYPWLFGCDNSYSTQGLLATGDFELAKSTLLLLKNVSEKVNNNGRIIHEMSANGFIYNEGNTQETAHFIMAAWMAFLWTGDKDFLLELYPYIKQGIQWLTVDMDTNHNLFPEGYGIMEVEGLDAELIDVAVYTQQALEVVAKMAALFDEQALASDYQTKAEALKEKINTEFWDEEESSYCDFYGTKEEAISVVNGAIKGVGRRGDLVFRKEKTDFYTVLLKKFKQLPEGTQRGWFTNKNWVINTPIETGIAPCDKAIRNLDKIRNEHCGEYGPVLSAVERDMMMTISTGVQAMSEARYGRTDQMLWYVDCIANTLHRTLPGSINEMMPDYGCPVQAWTIYGATLPFITHIFGVSPDAYHKQVVFTPHLPTGWNKISLSNLRVGENIFSIQITREENKTVYDITSKEADWNYTLRPADDSEKEYVLTGKNNQIIVSF</sequence>
<dbReference type="SUPFAM" id="SSF48208">
    <property type="entry name" value="Six-hairpin glycosidases"/>
    <property type="match status" value="1"/>
</dbReference>
<reference evidence="2" key="1">
    <citation type="submission" date="2019-03" db="EMBL/GenBank/DDBJ databases">
        <title>Single cell metagenomics reveals metabolic interactions within the superorganism composed of flagellate Streblomastix strix and complex community of Bacteroidetes bacteria on its surface.</title>
        <authorList>
            <person name="Treitli S.C."/>
            <person name="Kolisko M."/>
            <person name="Husnik F."/>
            <person name="Keeling P."/>
            <person name="Hampl V."/>
        </authorList>
    </citation>
    <scope>NUCLEOTIDE SEQUENCE</scope>
    <source>
        <strain evidence="2">STM</strain>
    </source>
</reference>
<dbReference type="AlphaFoldDB" id="A0A5J4S2C5"/>
<organism evidence="2">
    <name type="scientific">termite gut metagenome</name>
    <dbReference type="NCBI Taxonomy" id="433724"/>
    <lineage>
        <taxon>unclassified sequences</taxon>
        <taxon>metagenomes</taxon>
        <taxon>organismal metagenomes</taxon>
    </lineage>
</organism>
<dbReference type="Gene3D" id="1.50.10.10">
    <property type="match status" value="1"/>
</dbReference>
<name>A0A5J4S2C5_9ZZZZ</name>
<accession>A0A5J4S2C5</accession>
<evidence type="ECO:0000259" key="1">
    <source>
        <dbReference type="Pfam" id="PF17389"/>
    </source>
</evidence>
<comment type="caution">
    <text evidence="2">The sequence shown here is derived from an EMBL/GenBank/DDBJ whole genome shotgun (WGS) entry which is preliminary data.</text>
</comment>
<proteinExistence type="predicted"/>
<protein>
    <recommendedName>
        <fullName evidence="1">Alpha-L-rhamnosidase six-hairpin glycosidase domain-containing protein</fullName>
    </recommendedName>
</protein>
<gene>
    <name evidence="2" type="ORF">EZS27_012209</name>
</gene>
<dbReference type="GO" id="GO:0005975">
    <property type="term" value="P:carbohydrate metabolic process"/>
    <property type="evidence" value="ECO:0007669"/>
    <property type="project" value="InterPro"/>
</dbReference>
<dbReference type="InterPro" id="IPR035396">
    <property type="entry name" value="Bac_rhamnosid6H"/>
</dbReference>
<dbReference type="EMBL" id="SNRY01000500">
    <property type="protein sequence ID" value="KAA6339898.1"/>
    <property type="molecule type" value="Genomic_DNA"/>
</dbReference>
<dbReference type="InterPro" id="IPR012341">
    <property type="entry name" value="6hp_glycosidase-like_sf"/>
</dbReference>
<evidence type="ECO:0000313" key="2">
    <source>
        <dbReference type="EMBL" id="KAA6339898.1"/>
    </source>
</evidence>
<dbReference type="Pfam" id="PF17389">
    <property type="entry name" value="Bac_rhamnosid6H"/>
    <property type="match status" value="1"/>
</dbReference>
<feature type="domain" description="Alpha-L-rhamnosidase six-hairpin glycosidase" evidence="1">
    <location>
        <begin position="368"/>
        <end position="513"/>
    </location>
</feature>